<dbReference type="OrthoDB" id="1741717at2759"/>
<gene>
    <name evidence="1" type="ORF">EB796_009348</name>
</gene>
<sequence>MAEDQNKDMQPCCLFALCGFENEDKLIKDLMNLDTVPSYGKVVEDIVGCNWDFETKYYTCSIKLCKTNKPTLGSQEFAEALEAVVLSFHPDQIESWNQVVSWLSYLEYLDPSVKLLVCNSCTEQSQVPRLEIQQWCIKHEFELIELHPLVNDEDEDDQFEVDGITRIRQVLFAHTWSNLVMKDKPDTISPYMKQLMDETKQEQLEATSQSSGNLDIHAELGMHAEELNKAMNAESDDGLESFEKLFSKFQLMKAKAESLPADERKNYAEKIAMSFYAAIGGSDDEIDSLGDSD</sequence>
<name>A0A7J7K292_BUGNE</name>
<evidence type="ECO:0000313" key="1">
    <source>
        <dbReference type="EMBL" id="KAF6032327.1"/>
    </source>
</evidence>
<proteinExistence type="predicted"/>
<organism evidence="1 2">
    <name type="scientific">Bugula neritina</name>
    <name type="common">Brown bryozoan</name>
    <name type="synonym">Sertularia neritina</name>
    <dbReference type="NCBI Taxonomy" id="10212"/>
    <lineage>
        <taxon>Eukaryota</taxon>
        <taxon>Metazoa</taxon>
        <taxon>Spiralia</taxon>
        <taxon>Lophotrochozoa</taxon>
        <taxon>Bryozoa</taxon>
        <taxon>Gymnolaemata</taxon>
        <taxon>Cheilostomatida</taxon>
        <taxon>Flustrina</taxon>
        <taxon>Buguloidea</taxon>
        <taxon>Bugulidae</taxon>
        <taxon>Bugula</taxon>
    </lineage>
</organism>
<evidence type="ECO:0000313" key="2">
    <source>
        <dbReference type="Proteomes" id="UP000593567"/>
    </source>
</evidence>
<dbReference type="EMBL" id="VXIV02001514">
    <property type="protein sequence ID" value="KAF6032327.1"/>
    <property type="molecule type" value="Genomic_DNA"/>
</dbReference>
<keyword evidence="2" id="KW-1185">Reference proteome</keyword>
<dbReference type="Gene3D" id="3.40.50.11960">
    <property type="match status" value="1"/>
</dbReference>
<dbReference type="Proteomes" id="UP000593567">
    <property type="component" value="Unassembled WGS sequence"/>
</dbReference>
<accession>A0A7J7K292</accession>
<dbReference type="AlphaFoldDB" id="A0A7J7K292"/>
<reference evidence="1" key="1">
    <citation type="submission" date="2020-06" db="EMBL/GenBank/DDBJ databases">
        <title>Draft genome of Bugula neritina, a colonial animal packing powerful symbionts and potential medicines.</title>
        <authorList>
            <person name="Rayko M."/>
        </authorList>
    </citation>
    <scope>NUCLEOTIDE SEQUENCE [LARGE SCALE GENOMIC DNA]</scope>
    <source>
        <strain evidence="1">Kwan_BN1</strain>
    </source>
</reference>
<dbReference type="PANTHER" id="PTHR14659:SF1">
    <property type="entry name" value="ALPHA- AND GAMMA-ADAPTIN-BINDING PROTEIN P34"/>
    <property type="match status" value="1"/>
</dbReference>
<dbReference type="PANTHER" id="PTHR14659">
    <property type="entry name" value="ALPHA- AND GAMMA-ADAPTIN-BINDING PROTEIN P34"/>
    <property type="match status" value="1"/>
</dbReference>
<protein>
    <submittedName>
        <fullName evidence="1">AAGAB</fullName>
    </submittedName>
</protein>
<dbReference type="InterPro" id="IPR019341">
    <property type="entry name" value="Alpha/Gamma-adaptin-bd_p34"/>
</dbReference>
<dbReference type="Pfam" id="PF10199">
    <property type="entry name" value="Adaptin_binding"/>
    <property type="match status" value="1"/>
</dbReference>
<comment type="caution">
    <text evidence="1">The sequence shown here is derived from an EMBL/GenBank/DDBJ whole genome shotgun (WGS) entry which is preliminary data.</text>
</comment>